<proteinExistence type="predicted"/>
<dbReference type="RefSeq" id="WP_153982250.1">
    <property type="nucleotide sequence ID" value="NZ_BAAANZ010000002.1"/>
</dbReference>
<feature type="transmembrane region" description="Helical" evidence="2">
    <location>
        <begin position="31"/>
        <end position="48"/>
    </location>
</feature>
<feature type="compositionally biased region" description="Low complexity" evidence="1">
    <location>
        <begin position="79"/>
        <end position="91"/>
    </location>
</feature>
<dbReference type="EMBL" id="JACHBS010000001">
    <property type="protein sequence ID" value="MBB5618304.1"/>
    <property type="molecule type" value="Genomic_DNA"/>
</dbReference>
<dbReference type="Proteomes" id="UP000552883">
    <property type="component" value="Unassembled WGS sequence"/>
</dbReference>
<evidence type="ECO:0000313" key="4">
    <source>
        <dbReference type="Proteomes" id="UP000552883"/>
    </source>
</evidence>
<keyword evidence="4" id="KW-1185">Reference proteome</keyword>
<gene>
    <name evidence="3" type="ORF">BJ959_001800</name>
</gene>
<evidence type="ECO:0000313" key="3">
    <source>
        <dbReference type="EMBL" id="MBB5618304.1"/>
    </source>
</evidence>
<dbReference type="AlphaFoldDB" id="A0A840XAV1"/>
<dbReference type="Pfam" id="PF14012">
    <property type="entry name" value="DUF4229"/>
    <property type="match status" value="1"/>
</dbReference>
<protein>
    <recommendedName>
        <fullName evidence="5">DUF4229 domain-containing protein</fullName>
    </recommendedName>
</protein>
<feature type="transmembrane region" description="Helical" evidence="2">
    <location>
        <begin position="7"/>
        <end position="25"/>
    </location>
</feature>
<sequence length="91" mass="9801">MSPWIQYTLLRLGLFGVTFGVLMAIQLDWWWAAIVASIIAMTVSYIFFGTLRDAVALDLAARREKPAADPDAEAEDAAADPSSSSPSSPTP</sequence>
<evidence type="ECO:0000256" key="2">
    <source>
        <dbReference type="SAM" id="Phobius"/>
    </source>
</evidence>
<accession>A0A840XAV1</accession>
<keyword evidence="2" id="KW-1133">Transmembrane helix</keyword>
<feature type="region of interest" description="Disordered" evidence="1">
    <location>
        <begin position="66"/>
        <end position="91"/>
    </location>
</feature>
<reference evidence="3 4" key="1">
    <citation type="submission" date="2020-08" db="EMBL/GenBank/DDBJ databases">
        <title>Sequencing the genomes of 1000 actinobacteria strains.</title>
        <authorList>
            <person name="Klenk H.-P."/>
        </authorList>
    </citation>
    <scope>NUCLEOTIDE SEQUENCE [LARGE SCALE GENOMIC DNA]</scope>
    <source>
        <strain evidence="3 4">DSM 23889</strain>
    </source>
</reference>
<dbReference type="InterPro" id="IPR025323">
    <property type="entry name" value="DUF4229"/>
</dbReference>
<keyword evidence="2" id="KW-0472">Membrane</keyword>
<evidence type="ECO:0008006" key="5">
    <source>
        <dbReference type="Google" id="ProtNLM"/>
    </source>
</evidence>
<keyword evidence="2" id="KW-0812">Transmembrane</keyword>
<organism evidence="3 4">
    <name type="scientific">Microcella frigidaquae</name>
    <dbReference type="NCBI Taxonomy" id="424758"/>
    <lineage>
        <taxon>Bacteria</taxon>
        <taxon>Bacillati</taxon>
        <taxon>Actinomycetota</taxon>
        <taxon>Actinomycetes</taxon>
        <taxon>Micrococcales</taxon>
        <taxon>Microbacteriaceae</taxon>
        <taxon>Microcella</taxon>
    </lineage>
</organism>
<evidence type="ECO:0000256" key="1">
    <source>
        <dbReference type="SAM" id="MobiDB-lite"/>
    </source>
</evidence>
<comment type="caution">
    <text evidence="3">The sequence shown here is derived from an EMBL/GenBank/DDBJ whole genome shotgun (WGS) entry which is preliminary data.</text>
</comment>
<name>A0A840XAV1_9MICO</name>